<proteinExistence type="predicted"/>
<dbReference type="AlphaFoldDB" id="K1W892"/>
<feature type="compositionally biased region" description="Basic and acidic residues" evidence="1">
    <location>
        <begin position="72"/>
        <end position="90"/>
    </location>
</feature>
<evidence type="ECO:0000313" key="3">
    <source>
        <dbReference type="Proteomes" id="UP000006753"/>
    </source>
</evidence>
<keyword evidence="3" id="KW-1185">Reference proteome</keyword>
<dbReference type="GeneID" id="18764413"/>
<dbReference type="EMBL" id="JH921450">
    <property type="protein sequence ID" value="EKD13395.1"/>
    <property type="molecule type" value="Genomic_DNA"/>
</dbReference>
<dbReference type="HOGENOM" id="CLU_2050130_0_0_1"/>
<feature type="region of interest" description="Disordered" evidence="1">
    <location>
        <begin position="72"/>
        <end position="120"/>
    </location>
</feature>
<dbReference type="OMA" id="MRLRKPH"/>
<dbReference type="Proteomes" id="UP000006753">
    <property type="component" value="Unassembled WGS sequence"/>
</dbReference>
<name>K1W892_MARBU</name>
<dbReference type="KEGG" id="mbe:MBM_08478"/>
<dbReference type="OrthoDB" id="3552571at2759"/>
<gene>
    <name evidence="2" type="ORF">MBM_08478</name>
</gene>
<protein>
    <submittedName>
        <fullName evidence="2">Uncharacterized protein</fullName>
    </submittedName>
</protein>
<evidence type="ECO:0000256" key="1">
    <source>
        <dbReference type="SAM" id="MobiDB-lite"/>
    </source>
</evidence>
<evidence type="ECO:0000313" key="2">
    <source>
        <dbReference type="EMBL" id="EKD13395.1"/>
    </source>
</evidence>
<organism evidence="2 3">
    <name type="scientific">Marssonina brunnea f. sp. multigermtubi (strain MB_m1)</name>
    <name type="common">Marssonina leaf spot fungus</name>
    <dbReference type="NCBI Taxonomy" id="1072389"/>
    <lineage>
        <taxon>Eukaryota</taxon>
        <taxon>Fungi</taxon>
        <taxon>Dikarya</taxon>
        <taxon>Ascomycota</taxon>
        <taxon>Pezizomycotina</taxon>
        <taxon>Leotiomycetes</taxon>
        <taxon>Helotiales</taxon>
        <taxon>Drepanopezizaceae</taxon>
        <taxon>Drepanopeziza</taxon>
    </lineage>
</organism>
<reference evidence="2 3" key="1">
    <citation type="journal article" date="2012" name="BMC Genomics">
        <title>Sequencing the genome of Marssonina brunnea reveals fungus-poplar co-evolution.</title>
        <authorList>
            <person name="Zhu S."/>
            <person name="Cao Y.-Z."/>
            <person name="Jiang C."/>
            <person name="Tan B.-Y."/>
            <person name="Wang Z."/>
            <person name="Feng S."/>
            <person name="Zhang L."/>
            <person name="Su X.-H."/>
            <person name="Brejova B."/>
            <person name="Vinar T."/>
            <person name="Xu M."/>
            <person name="Wang M.-X."/>
            <person name="Zhang S.-G."/>
            <person name="Huang M.-R."/>
            <person name="Wu R."/>
            <person name="Zhou Y."/>
        </authorList>
    </citation>
    <scope>NUCLEOTIDE SEQUENCE [LARGE SCALE GENOMIC DNA]</scope>
    <source>
        <strain evidence="2 3">MB_m1</strain>
    </source>
</reference>
<sequence length="120" mass="13315">MRVKKPYLKDRLPNRLCHLCNRAFCVEHKGEKEGVCEINHETYYRNHRGIQHSIYRTYEEWKRDCEKMRLEEMSSGDEGRGGGRAEKEVGGKVVGEDSADVASSQVGGGGGGGVALKSSA</sequence>
<dbReference type="InParanoid" id="K1W892"/>
<accession>K1W892</accession>